<keyword evidence="4" id="KW-1185">Reference proteome</keyword>
<accession>A0A178MA01</accession>
<name>A0A178MA01_9CHLR</name>
<protein>
    <submittedName>
        <fullName evidence="3">NUDIX hydrolase</fullName>
    </submittedName>
</protein>
<dbReference type="PROSITE" id="PS00893">
    <property type="entry name" value="NUDIX_BOX"/>
    <property type="match status" value="1"/>
</dbReference>
<dbReference type="InterPro" id="IPR051325">
    <property type="entry name" value="Nudix_hydrolase_domain"/>
</dbReference>
<reference evidence="3 4" key="1">
    <citation type="submission" date="2016-04" db="EMBL/GenBank/DDBJ databases">
        <title>Chloroflexus islandicus sp. nov., a thermophilic filamentous anoxygenic phototrophic bacterium from geyser Strokkur (Iceland).</title>
        <authorList>
            <person name="Gaisin V.A."/>
            <person name="Kalashnikov A.M."/>
            <person name="Sukhacheva M.V."/>
            <person name="Grouzdev D.S."/>
            <person name="Ivanov T.M."/>
            <person name="Kuznetsov B."/>
            <person name="Gorlenko V.M."/>
        </authorList>
    </citation>
    <scope>NUCLEOTIDE SEQUENCE [LARGE SCALE GENOMIC DNA]</scope>
    <source>
        <strain evidence="4">isl-2</strain>
    </source>
</reference>
<dbReference type="EMBL" id="LWQS01000062">
    <property type="protein sequence ID" value="OAN44878.1"/>
    <property type="molecule type" value="Genomic_DNA"/>
</dbReference>
<proteinExistence type="predicted"/>
<sequence length="139" mass="15826">MKTIYGVGAVVFRLQSDQTIEILLIRKRKGFWSLPKGKLKANEPPRKAIVREVYEETHVIAEVIDLIGSIDYLINGPQGTQRKLVDYYLLRAIKGRARPTGGREQIVAAEWVPLAEAIERIQRPRLRAVVRAAQSWFSC</sequence>
<keyword evidence="1 3" id="KW-0378">Hydrolase</keyword>
<dbReference type="PROSITE" id="PS51462">
    <property type="entry name" value="NUDIX"/>
    <property type="match status" value="1"/>
</dbReference>
<dbReference type="PANTHER" id="PTHR21340:SF0">
    <property type="entry name" value="BIS(5'-NUCLEOSYL)-TETRAPHOSPHATASE [ASYMMETRICAL]"/>
    <property type="match status" value="1"/>
</dbReference>
<dbReference type="AlphaFoldDB" id="A0A178MA01"/>
<dbReference type="STRING" id="1707952.A6A03_15985"/>
<feature type="domain" description="Nudix hydrolase" evidence="2">
    <location>
        <begin position="2"/>
        <end position="134"/>
    </location>
</feature>
<gene>
    <name evidence="3" type="ORF">A6A03_15985</name>
</gene>
<evidence type="ECO:0000256" key="1">
    <source>
        <dbReference type="ARBA" id="ARBA00022801"/>
    </source>
</evidence>
<dbReference type="GO" id="GO:0006167">
    <property type="term" value="P:AMP biosynthetic process"/>
    <property type="evidence" value="ECO:0007669"/>
    <property type="project" value="TreeGrafter"/>
</dbReference>
<evidence type="ECO:0000313" key="3">
    <source>
        <dbReference type="EMBL" id="OAN44878.1"/>
    </source>
</evidence>
<evidence type="ECO:0000313" key="4">
    <source>
        <dbReference type="Proteomes" id="UP000078287"/>
    </source>
</evidence>
<dbReference type="SUPFAM" id="SSF55811">
    <property type="entry name" value="Nudix"/>
    <property type="match status" value="1"/>
</dbReference>
<organism evidence="3 4">
    <name type="scientific">Chloroflexus islandicus</name>
    <dbReference type="NCBI Taxonomy" id="1707952"/>
    <lineage>
        <taxon>Bacteria</taxon>
        <taxon>Bacillati</taxon>
        <taxon>Chloroflexota</taxon>
        <taxon>Chloroflexia</taxon>
        <taxon>Chloroflexales</taxon>
        <taxon>Chloroflexineae</taxon>
        <taxon>Chloroflexaceae</taxon>
        <taxon>Chloroflexus</taxon>
    </lineage>
</organism>
<dbReference type="InterPro" id="IPR000086">
    <property type="entry name" value="NUDIX_hydrolase_dom"/>
</dbReference>
<dbReference type="GO" id="GO:0004081">
    <property type="term" value="F:bis(5'-nucleosyl)-tetraphosphatase (asymmetrical) activity"/>
    <property type="evidence" value="ECO:0007669"/>
    <property type="project" value="TreeGrafter"/>
</dbReference>
<dbReference type="OrthoDB" id="9787476at2"/>
<dbReference type="Pfam" id="PF00293">
    <property type="entry name" value="NUDIX"/>
    <property type="match status" value="1"/>
</dbReference>
<dbReference type="PANTHER" id="PTHR21340">
    <property type="entry name" value="DIADENOSINE 5,5-P1,P4-TETRAPHOSPHATE PYROPHOSPHOHYDROLASE MUTT"/>
    <property type="match status" value="1"/>
</dbReference>
<comment type="caution">
    <text evidence="3">The sequence shown here is derived from an EMBL/GenBank/DDBJ whole genome shotgun (WGS) entry which is preliminary data.</text>
</comment>
<dbReference type="InterPro" id="IPR015797">
    <property type="entry name" value="NUDIX_hydrolase-like_dom_sf"/>
</dbReference>
<dbReference type="InterPro" id="IPR020084">
    <property type="entry name" value="NUDIX_hydrolase_CS"/>
</dbReference>
<dbReference type="CDD" id="cd03673">
    <property type="entry name" value="NUDIX_Ap6A_hydrolase"/>
    <property type="match status" value="1"/>
</dbReference>
<dbReference type="RefSeq" id="WP_066788794.1">
    <property type="nucleotide sequence ID" value="NZ_LWQS01000062.1"/>
</dbReference>
<evidence type="ECO:0000259" key="2">
    <source>
        <dbReference type="PROSITE" id="PS51462"/>
    </source>
</evidence>
<dbReference type="Proteomes" id="UP000078287">
    <property type="component" value="Unassembled WGS sequence"/>
</dbReference>
<dbReference type="GO" id="GO:0006754">
    <property type="term" value="P:ATP biosynthetic process"/>
    <property type="evidence" value="ECO:0007669"/>
    <property type="project" value="TreeGrafter"/>
</dbReference>
<dbReference type="Gene3D" id="3.90.79.10">
    <property type="entry name" value="Nucleoside Triphosphate Pyrophosphohydrolase"/>
    <property type="match status" value="1"/>
</dbReference>